<organism evidence="4 5">
    <name type="scientific">Sphingomonas telluris</name>
    <dbReference type="NCBI Taxonomy" id="2907998"/>
    <lineage>
        <taxon>Bacteria</taxon>
        <taxon>Pseudomonadati</taxon>
        <taxon>Pseudomonadota</taxon>
        <taxon>Alphaproteobacteria</taxon>
        <taxon>Sphingomonadales</taxon>
        <taxon>Sphingomonadaceae</taxon>
        <taxon>Sphingomonas</taxon>
    </lineage>
</organism>
<evidence type="ECO:0000313" key="5">
    <source>
        <dbReference type="Proteomes" id="UP001203058"/>
    </source>
</evidence>
<reference evidence="4 5" key="1">
    <citation type="submission" date="2022-03" db="EMBL/GenBank/DDBJ databases">
        <authorList>
            <person name="Jo J.-H."/>
            <person name="Im W.-T."/>
        </authorList>
    </citation>
    <scope>NUCLEOTIDE SEQUENCE [LARGE SCALE GENOMIC DNA]</scope>
    <source>
        <strain evidence="4 5">SM33</strain>
    </source>
</reference>
<comment type="caution">
    <text evidence="4">The sequence shown here is derived from an EMBL/GenBank/DDBJ whole genome shotgun (WGS) entry which is preliminary data.</text>
</comment>
<protein>
    <submittedName>
        <fullName evidence="4">CsbD family protein</fullName>
    </submittedName>
</protein>
<dbReference type="RefSeq" id="WP_241446270.1">
    <property type="nucleotide sequence ID" value="NZ_JAKZHW010000001.1"/>
</dbReference>
<evidence type="ECO:0000256" key="1">
    <source>
        <dbReference type="ARBA" id="ARBA00009129"/>
    </source>
</evidence>
<dbReference type="InterPro" id="IPR008462">
    <property type="entry name" value="CsbD"/>
</dbReference>
<feature type="domain" description="CsbD-like" evidence="3">
    <location>
        <begin position="4"/>
        <end position="54"/>
    </location>
</feature>
<keyword evidence="5" id="KW-1185">Reference proteome</keyword>
<dbReference type="EMBL" id="JAKZHW010000001">
    <property type="protein sequence ID" value="MCH8615484.1"/>
    <property type="molecule type" value="Genomic_DNA"/>
</dbReference>
<evidence type="ECO:0000256" key="2">
    <source>
        <dbReference type="SAM" id="Phobius"/>
    </source>
</evidence>
<feature type="transmembrane region" description="Helical" evidence="2">
    <location>
        <begin position="58"/>
        <end position="75"/>
    </location>
</feature>
<name>A0ABS9VLT5_9SPHN</name>
<keyword evidence="2" id="KW-1133">Transmembrane helix</keyword>
<dbReference type="Proteomes" id="UP001203058">
    <property type="component" value="Unassembled WGS sequence"/>
</dbReference>
<keyword evidence="2" id="KW-0472">Membrane</keyword>
<proteinExistence type="inferred from homology"/>
<dbReference type="Pfam" id="PF05532">
    <property type="entry name" value="CsbD"/>
    <property type="match status" value="1"/>
</dbReference>
<evidence type="ECO:0000259" key="3">
    <source>
        <dbReference type="Pfam" id="PF05532"/>
    </source>
</evidence>
<accession>A0ABS9VLT5</accession>
<comment type="similarity">
    <text evidence="1">Belongs to the UPF0337 (CsbD) family.</text>
</comment>
<dbReference type="SUPFAM" id="SSF69047">
    <property type="entry name" value="Hypothetical protein YjbJ"/>
    <property type="match status" value="1"/>
</dbReference>
<gene>
    <name evidence="4" type="ORF">LZ016_05135</name>
</gene>
<dbReference type="Gene3D" id="1.10.1470.10">
    <property type="entry name" value="YjbJ"/>
    <property type="match status" value="1"/>
</dbReference>
<evidence type="ECO:0000313" key="4">
    <source>
        <dbReference type="EMBL" id="MCH8615484.1"/>
    </source>
</evidence>
<keyword evidence="2" id="KW-0812">Transmembrane</keyword>
<dbReference type="InterPro" id="IPR036629">
    <property type="entry name" value="YjbJ_sf"/>
</dbReference>
<sequence>MNIDTVAGEGTIVKGRIKENLGDATGDPLLQRDGMMDQAAGSLRQGFGGLRDFVRRQPLAAALIAGLAGALFLGGRQRRRRG</sequence>